<proteinExistence type="predicted"/>
<protein>
    <submittedName>
        <fullName evidence="3">Uncharacterized protein</fullName>
    </submittedName>
</protein>
<keyword evidence="2" id="KW-0472">Membrane</keyword>
<reference evidence="3 4" key="1">
    <citation type="submission" date="2016-07" db="EMBL/GenBank/DDBJ databases">
        <title>Pervasive Adenine N6-methylation of Active Genes in Fungi.</title>
        <authorList>
            <consortium name="DOE Joint Genome Institute"/>
            <person name="Mondo S.J."/>
            <person name="Dannebaum R.O."/>
            <person name="Kuo R.C."/>
            <person name="Labutti K."/>
            <person name="Haridas S."/>
            <person name="Kuo A."/>
            <person name="Salamov A."/>
            <person name="Ahrendt S.R."/>
            <person name="Lipzen A."/>
            <person name="Sullivan W."/>
            <person name="Andreopoulos W.B."/>
            <person name="Clum A."/>
            <person name="Lindquist E."/>
            <person name="Daum C."/>
            <person name="Ramamoorthy G.K."/>
            <person name="Gryganskyi A."/>
            <person name="Culley D."/>
            <person name="Magnuson J.K."/>
            <person name="James T.Y."/>
            <person name="O'Malley M.A."/>
            <person name="Stajich J.E."/>
            <person name="Spatafora J.W."/>
            <person name="Visel A."/>
            <person name="Grigoriev I.V."/>
        </authorList>
    </citation>
    <scope>NUCLEOTIDE SEQUENCE [LARGE SCALE GENOMIC DNA]</scope>
    <source>
        <strain evidence="3 4">PL171</strain>
    </source>
</reference>
<sequence length="88" mass="9212">MLTGTTSCSSPSSSAPSQSRPIPNGRREKPGRLCGQRRHAGRSKLARRDCLSNRSGAQKRITATSVLVFVAGGLLACLGLINVGKCVC</sequence>
<evidence type="ECO:0000256" key="1">
    <source>
        <dbReference type="SAM" id="MobiDB-lite"/>
    </source>
</evidence>
<feature type="region of interest" description="Disordered" evidence="1">
    <location>
        <begin position="1"/>
        <end position="47"/>
    </location>
</feature>
<dbReference type="Proteomes" id="UP000193411">
    <property type="component" value="Unassembled WGS sequence"/>
</dbReference>
<accession>A0A1Y2HAU2</accession>
<name>A0A1Y2HAU2_9FUNG</name>
<organism evidence="3 4">
    <name type="scientific">Catenaria anguillulae PL171</name>
    <dbReference type="NCBI Taxonomy" id="765915"/>
    <lineage>
        <taxon>Eukaryota</taxon>
        <taxon>Fungi</taxon>
        <taxon>Fungi incertae sedis</taxon>
        <taxon>Blastocladiomycota</taxon>
        <taxon>Blastocladiomycetes</taxon>
        <taxon>Blastocladiales</taxon>
        <taxon>Catenariaceae</taxon>
        <taxon>Catenaria</taxon>
    </lineage>
</organism>
<feature type="compositionally biased region" description="Basic residues" evidence="1">
    <location>
        <begin position="35"/>
        <end position="45"/>
    </location>
</feature>
<feature type="transmembrane region" description="Helical" evidence="2">
    <location>
        <begin position="61"/>
        <end position="81"/>
    </location>
</feature>
<keyword evidence="4" id="KW-1185">Reference proteome</keyword>
<evidence type="ECO:0000313" key="3">
    <source>
        <dbReference type="EMBL" id="ORZ30813.1"/>
    </source>
</evidence>
<evidence type="ECO:0000256" key="2">
    <source>
        <dbReference type="SAM" id="Phobius"/>
    </source>
</evidence>
<dbReference type="EMBL" id="MCFL01000074">
    <property type="protein sequence ID" value="ORZ30813.1"/>
    <property type="molecule type" value="Genomic_DNA"/>
</dbReference>
<keyword evidence="2" id="KW-1133">Transmembrane helix</keyword>
<evidence type="ECO:0000313" key="4">
    <source>
        <dbReference type="Proteomes" id="UP000193411"/>
    </source>
</evidence>
<dbReference type="AlphaFoldDB" id="A0A1Y2HAU2"/>
<keyword evidence="2" id="KW-0812">Transmembrane</keyword>
<gene>
    <name evidence="3" type="ORF">BCR44DRAFT_1443872</name>
</gene>
<comment type="caution">
    <text evidence="3">The sequence shown here is derived from an EMBL/GenBank/DDBJ whole genome shotgun (WGS) entry which is preliminary data.</text>
</comment>
<feature type="compositionally biased region" description="Low complexity" evidence="1">
    <location>
        <begin position="7"/>
        <end position="23"/>
    </location>
</feature>